<evidence type="ECO:0000256" key="12">
    <source>
        <dbReference type="ARBA" id="ARBA00023306"/>
    </source>
</evidence>
<evidence type="ECO:0000256" key="5">
    <source>
        <dbReference type="ARBA" id="ARBA00022701"/>
    </source>
</evidence>
<dbReference type="GO" id="GO:0008017">
    <property type="term" value="F:microtubule binding"/>
    <property type="evidence" value="ECO:0007669"/>
    <property type="project" value="InterPro"/>
</dbReference>
<evidence type="ECO:0000256" key="7">
    <source>
        <dbReference type="ARBA" id="ARBA00022776"/>
    </source>
</evidence>
<evidence type="ECO:0000256" key="1">
    <source>
        <dbReference type="ARBA" id="ARBA00004245"/>
    </source>
</evidence>
<feature type="region of interest" description="Disordered" evidence="16">
    <location>
        <begin position="1056"/>
        <end position="1179"/>
    </location>
</feature>
<evidence type="ECO:0000256" key="16">
    <source>
        <dbReference type="SAM" id="MobiDB-lite"/>
    </source>
</evidence>
<organism evidence="18 19">
    <name type="scientific">Phanerochaete sordida</name>
    <dbReference type="NCBI Taxonomy" id="48140"/>
    <lineage>
        <taxon>Eukaryota</taxon>
        <taxon>Fungi</taxon>
        <taxon>Dikarya</taxon>
        <taxon>Basidiomycota</taxon>
        <taxon>Agaricomycotina</taxon>
        <taxon>Agaricomycetes</taxon>
        <taxon>Polyporales</taxon>
        <taxon>Phanerochaetaceae</taxon>
        <taxon>Phanerochaete</taxon>
    </lineage>
</organism>
<evidence type="ECO:0000256" key="2">
    <source>
        <dbReference type="ARBA" id="ARBA00022490"/>
    </source>
</evidence>
<evidence type="ECO:0000256" key="15">
    <source>
        <dbReference type="SAM" id="Coils"/>
    </source>
</evidence>
<evidence type="ECO:0000256" key="11">
    <source>
        <dbReference type="ARBA" id="ARBA00023212"/>
    </source>
</evidence>
<feature type="compositionally biased region" description="Low complexity" evidence="16">
    <location>
        <begin position="22"/>
        <end position="36"/>
    </location>
</feature>
<dbReference type="InterPro" id="IPR025901">
    <property type="entry name" value="Kinesin-assoc_MT-bd_dom"/>
</dbReference>
<keyword evidence="4" id="KW-0132">Cell division</keyword>
<dbReference type="Gene3D" id="3.40.850.10">
    <property type="entry name" value="Kinesin motor domain"/>
    <property type="match status" value="1"/>
</dbReference>
<dbReference type="InterPro" id="IPR027417">
    <property type="entry name" value="P-loop_NTPase"/>
</dbReference>
<dbReference type="PANTHER" id="PTHR47970:SF12">
    <property type="entry name" value="KINESIN FAMILY MEMBER 11"/>
    <property type="match status" value="1"/>
</dbReference>
<dbReference type="InterPro" id="IPR019821">
    <property type="entry name" value="Kinesin_motor_CS"/>
</dbReference>
<dbReference type="PRINTS" id="PR00380">
    <property type="entry name" value="KINESINHEAVY"/>
</dbReference>
<comment type="subcellular location">
    <subcellularLocation>
        <location evidence="1">Cytoplasm</location>
        <location evidence="1">Cytoskeleton</location>
    </subcellularLocation>
</comment>
<evidence type="ECO:0000256" key="14">
    <source>
        <dbReference type="PROSITE-ProRule" id="PRU00283"/>
    </source>
</evidence>
<feature type="compositionally biased region" description="Acidic residues" evidence="16">
    <location>
        <begin position="1094"/>
        <end position="1106"/>
    </location>
</feature>
<dbReference type="GO" id="GO:0007018">
    <property type="term" value="P:microtubule-based movement"/>
    <property type="evidence" value="ECO:0007669"/>
    <property type="project" value="InterPro"/>
</dbReference>
<evidence type="ECO:0000256" key="10">
    <source>
        <dbReference type="ARBA" id="ARBA00023175"/>
    </source>
</evidence>
<feature type="compositionally biased region" description="Low complexity" evidence="16">
    <location>
        <begin position="52"/>
        <end position="65"/>
    </location>
</feature>
<feature type="coiled-coil region" evidence="15">
    <location>
        <begin position="496"/>
        <end position="558"/>
    </location>
</feature>
<feature type="compositionally biased region" description="Low complexity" evidence="16">
    <location>
        <begin position="1122"/>
        <end position="1135"/>
    </location>
</feature>
<reference evidence="18 19" key="1">
    <citation type="submission" date="2021-08" db="EMBL/GenBank/DDBJ databases">
        <title>Draft Genome Sequence of Phanerochaete sordida strain YK-624.</title>
        <authorList>
            <person name="Mori T."/>
            <person name="Dohra H."/>
            <person name="Suzuki T."/>
            <person name="Kawagishi H."/>
            <person name="Hirai H."/>
        </authorList>
    </citation>
    <scope>NUCLEOTIDE SEQUENCE [LARGE SCALE GENOMIC DNA]</scope>
    <source>
        <strain evidence="18 19">YK-624</strain>
    </source>
</reference>
<accession>A0A9P3G9K7</accession>
<evidence type="ECO:0000313" key="19">
    <source>
        <dbReference type="Proteomes" id="UP000703269"/>
    </source>
</evidence>
<protein>
    <submittedName>
        <fullName evidence="18">Kinesin motor domain and microtuble-binding domain-containing protein</fullName>
    </submittedName>
</protein>
<sequence>MATRRTALPRGSRATSSQPTVAAGSRSRPTTSRAPSVARELPTPAEEIPRPTQASRVTRSAAATTPHDAPETNIQVVIRCRRRNEREIQENSPIIVQSSGAKCQEITIETAAPASSLGVVTLPPTRTYPFDMVFGPEADQALIYNDVVAPMLDEVVRGYNCTLFAYGQTGTGKTYTMQGDLTPTPMGNPSAQAGMIPRVLFRLFHHLETSVADYSVKISFIELYNEELRDLLAPELSAPVGTAQPMAHGGGKDNSGQGGLKIFDDASKKGVFIQGLEEFSVKDAADALALLTKGSQRRQIAATKFNDHSSRSHSVFSITVHTKETSHIGDDTLRVGKLNLVDLAGSENIGRSGAQDKRAREAGMINQSLLTLGRVINALVDRSSHVPYRESKLTRLLQDSLGGRTKTCIVATVSPARSNMEETLSTLDYALRAKSIRNKPEVNQRMTRNALLKEYVVEIERLKADVLAAREKNGIFLSEERWQEMTTEQELRDTEMVEAKKQVEIVESQLRNIREEFEQSMALLMRRDGELKETKDRLQKKETELKATEGKLEVVKGALEEETVVRQAYQESETALDGVATGLKSVAHQSVDDLGRLFGKLERKTTVFTSNVQAVTSHTRKITTETREFSSKLDDFVKVSNQHISNIRTETEQYRTKELETLAGISARINQQIEKVQEALKIIRAKEQASDEAVNAIHSSMQETQEGVKTALGTWADTMRQHCEATCKEAEASVTTSCQTVEKAFKSLGVITEAVLQEAHDHIASEQKSLQEAKALADSTSKAEVVRLKQQNALLTRLLESEKVKADQAKDELLTRISGLLGNFTAERDRSLREAFTEMSESNAVAEAGMVKLGKEQGQRLDDVIGMGSEWSVALTRRAGEGKRTRDGAFKTIANTNTSLREGLADVRNTVSSSVASFSADLQRQIQSSEAAYTDAYENLGRTKRARLDATEAMVTDAQSGYRYMQRGVATTSRNAELMTDQVGTESSALSKAHDTFRSAASNHLSEIYQTSQILADHGAREDMPTGTTPRKRTWTYADEWTLTESREVILRDWRGRGSTSSHPEASHSRHATPAHDEPVEAHEAEVVGSAAEDGTDLSEADEQDETVTLASPPEMVKSLGSSTSSSSTASTSSIPIPPPREIKKPMGRLKSSLPVTRGTLIEKPTNVLPGRPTRRTRI</sequence>
<dbReference type="PROSITE" id="PS00411">
    <property type="entry name" value="KINESIN_MOTOR_1"/>
    <property type="match status" value="1"/>
</dbReference>
<dbReference type="PROSITE" id="PS50067">
    <property type="entry name" value="KINESIN_MOTOR_2"/>
    <property type="match status" value="1"/>
</dbReference>
<dbReference type="SMART" id="SM00129">
    <property type="entry name" value="KISc"/>
    <property type="match status" value="1"/>
</dbReference>
<dbReference type="GO" id="GO:0000073">
    <property type="term" value="P:initial mitotic spindle pole body separation"/>
    <property type="evidence" value="ECO:0007669"/>
    <property type="project" value="UniProtKB-ARBA"/>
</dbReference>
<dbReference type="FunFam" id="3.40.850.10:FF:000051">
    <property type="entry name" value="Kinesin-like protein bimC"/>
    <property type="match status" value="1"/>
</dbReference>
<name>A0A9P3G9K7_9APHY</name>
<dbReference type="EMBL" id="BPQB01000018">
    <property type="protein sequence ID" value="GJE90816.1"/>
    <property type="molecule type" value="Genomic_DNA"/>
</dbReference>
<dbReference type="Pfam" id="PF13931">
    <property type="entry name" value="Microtub_bind"/>
    <property type="match status" value="1"/>
</dbReference>
<keyword evidence="10 14" id="KW-0505">Motor protein</keyword>
<dbReference type="InterPro" id="IPR036961">
    <property type="entry name" value="Kinesin_motor_dom_sf"/>
</dbReference>
<comment type="caution">
    <text evidence="18">The sequence shown here is derived from an EMBL/GenBank/DDBJ whole genome shotgun (WGS) entry which is preliminary data.</text>
</comment>
<dbReference type="AlphaFoldDB" id="A0A9P3G9K7"/>
<keyword evidence="8 14" id="KW-0067">ATP-binding</keyword>
<evidence type="ECO:0000259" key="17">
    <source>
        <dbReference type="PROSITE" id="PS50067"/>
    </source>
</evidence>
<dbReference type="GO" id="GO:0051301">
    <property type="term" value="P:cell division"/>
    <property type="evidence" value="ECO:0007669"/>
    <property type="project" value="UniProtKB-KW"/>
</dbReference>
<dbReference type="Pfam" id="PF00225">
    <property type="entry name" value="Kinesin"/>
    <property type="match status" value="1"/>
</dbReference>
<dbReference type="InterPro" id="IPR001752">
    <property type="entry name" value="Kinesin_motor_dom"/>
</dbReference>
<dbReference type="InterPro" id="IPR047241">
    <property type="entry name" value="KIF11-like_kin_motor_dom"/>
</dbReference>
<dbReference type="GO" id="GO:0005634">
    <property type="term" value="C:nucleus"/>
    <property type="evidence" value="ECO:0007669"/>
    <property type="project" value="TreeGrafter"/>
</dbReference>
<proteinExistence type="inferred from homology"/>
<dbReference type="GO" id="GO:0005524">
    <property type="term" value="F:ATP binding"/>
    <property type="evidence" value="ECO:0007669"/>
    <property type="project" value="UniProtKB-UniRule"/>
</dbReference>
<gene>
    <name evidence="18" type="ORF">PsYK624_069600</name>
</gene>
<evidence type="ECO:0000313" key="18">
    <source>
        <dbReference type="EMBL" id="GJE90816.1"/>
    </source>
</evidence>
<evidence type="ECO:0000256" key="4">
    <source>
        <dbReference type="ARBA" id="ARBA00022618"/>
    </source>
</evidence>
<feature type="coiled-coil region" evidence="15">
    <location>
        <begin position="756"/>
        <end position="812"/>
    </location>
</feature>
<keyword evidence="19" id="KW-1185">Reference proteome</keyword>
<dbReference type="GO" id="GO:0072686">
    <property type="term" value="C:mitotic spindle"/>
    <property type="evidence" value="ECO:0007669"/>
    <property type="project" value="TreeGrafter"/>
</dbReference>
<feature type="compositionally biased region" description="Basic and acidic residues" evidence="16">
    <location>
        <begin position="1074"/>
        <end position="1086"/>
    </location>
</feature>
<dbReference type="CDD" id="cd01364">
    <property type="entry name" value="KISc_BimC_Eg5"/>
    <property type="match status" value="1"/>
</dbReference>
<dbReference type="SUPFAM" id="SSF52540">
    <property type="entry name" value="P-loop containing nucleoside triphosphate hydrolases"/>
    <property type="match status" value="1"/>
</dbReference>
<evidence type="ECO:0000256" key="8">
    <source>
        <dbReference type="ARBA" id="ARBA00022840"/>
    </source>
</evidence>
<keyword evidence="3" id="KW-0597">Phosphoprotein</keyword>
<dbReference type="GO" id="GO:0008574">
    <property type="term" value="F:plus-end-directed microtubule motor activity"/>
    <property type="evidence" value="ECO:0007669"/>
    <property type="project" value="TreeGrafter"/>
</dbReference>
<keyword evidence="11" id="KW-0206">Cytoskeleton</keyword>
<dbReference type="Proteomes" id="UP000703269">
    <property type="component" value="Unassembled WGS sequence"/>
</dbReference>
<dbReference type="GO" id="GO:0005876">
    <property type="term" value="C:spindle microtubule"/>
    <property type="evidence" value="ECO:0007669"/>
    <property type="project" value="TreeGrafter"/>
</dbReference>
<evidence type="ECO:0000256" key="6">
    <source>
        <dbReference type="ARBA" id="ARBA00022741"/>
    </source>
</evidence>
<evidence type="ECO:0000256" key="9">
    <source>
        <dbReference type="ARBA" id="ARBA00023054"/>
    </source>
</evidence>
<evidence type="ECO:0000256" key="13">
    <source>
        <dbReference type="ARBA" id="ARBA00034704"/>
    </source>
</evidence>
<feature type="domain" description="Kinesin motor" evidence="17">
    <location>
        <begin position="73"/>
        <end position="436"/>
    </location>
</feature>
<keyword evidence="9 15" id="KW-0175">Coiled coil</keyword>
<feature type="region of interest" description="Disordered" evidence="16">
    <location>
        <begin position="1"/>
        <end position="73"/>
    </location>
</feature>
<keyword evidence="2" id="KW-0963">Cytoplasm</keyword>
<comment type="similarity">
    <text evidence="13">Belongs to the TRAFAC class myosin-kinesin ATPase superfamily. Kinesin family. KIN-5/BimC subfamily.</text>
</comment>
<keyword evidence="12" id="KW-0131">Cell cycle</keyword>
<keyword evidence="6 14" id="KW-0547">Nucleotide-binding</keyword>
<keyword evidence="5" id="KW-0493">Microtubule</keyword>
<dbReference type="PANTHER" id="PTHR47970">
    <property type="entry name" value="KINESIN-LIKE PROTEIN KIF11"/>
    <property type="match status" value="1"/>
</dbReference>
<evidence type="ECO:0000256" key="3">
    <source>
        <dbReference type="ARBA" id="ARBA00022553"/>
    </source>
</evidence>
<feature type="binding site" evidence="14">
    <location>
        <begin position="167"/>
        <end position="174"/>
    </location>
    <ligand>
        <name>ATP</name>
        <dbReference type="ChEBI" id="CHEBI:30616"/>
    </ligand>
</feature>
<dbReference type="OrthoDB" id="3176171at2759"/>
<keyword evidence="7" id="KW-0498">Mitosis</keyword>
<dbReference type="InterPro" id="IPR047149">
    <property type="entry name" value="KIF11-like"/>
</dbReference>